<dbReference type="KEGG" id="ttq:NIES37_12040"/>
<evidence type="ECO:0000256" key="4">
    <source>
        <dbReference type="ARBA" id="ARBA00022989"/>
    </source>
</evidence>
<dbReference type="SUPFAM" id="SSF103473">
    <property type="entry name" value="MFS general substrate transporter"/>
    <property type="match status" value="1"/>
</dbReference>
<protein>
    <submittedName>
        <fullName evidence="8">Major facilitator superfamily transporter</fullName>
    </submittedName>
</protein>
<dbReference type="Proteomes" id="UP000218785">
    <property type="component" value="Chromosome"/>
</dbReference>
<keyword evidence="2" id="KW-0813">Transport</keyword>
<feature type="transmembrane region" description="Helical" evidence="6">
    <location>
        <begin position="369"/>
        <end position="389"/>
    </location>
</feature>
<comment type="subcellular location">
    <subcellularLocation>
        <location evidence="1">Cell membrane</location>
        <topology evidence="1">Multi-pass membrane protein</topology>
    </subcellularLocation>
</comment>
<feature type="transmembrane region" description="Helical" evidence="6">
    <location>
        <begin position="395"/>
        <end position="417"/>
    </location>
</feature>
<dbReference type="EMBL" id="AP018248">
    <property type="protein sequence ID" value="BAY97266.1"/>
    <property type="molecule type" value="Genomic_DNA"/>
</dbReference>
<dbReference type="InterPro" id="IPR036259">
    <property type="entry name" value="MFS_trans_sf"/>
</dbReference>
<feature type="transmembrane region" description="Helical" evidence="6">
    <location>
        <begin position="27"/>
        <end position="46"/>
    </location>
</feature>
<evidence type="ECO:0000259" key="7">
    <source>
        <dbReference type="PROSITE" id="PS50850"/>
    </source>
</evidence>
<proteinExistence type="predicted"/>
<gene>
    <name evidence="8" type="ORF">NIES37_12040</name>
</gene>
<feature type="transmembrane region" description="Helical" evidence="6">
    <location>
        <begin position="276"/>
        <end position="294"/>
    </location>
</feature>
<evidence type="ECO:0000256" key="6">
    <source>
        <dbReference type="SAM" id="Phobius"/>
    </source>
</evidence>
<dbReference type="PROSITE" id="PS50850">
    <property type="entry name" value="MFS"/>
    <property type="match status" value="1"/>
</dbReference>
<keyword evidence="5 6" id="KW-0472">Membrane</keyword>
<dbReference type="PANTHER" id="PTHR43385:SF1">
    <property type="entry name" value="RIBOFLAVIN TRANSPORTER RIBJ"/>
    <property type="match status" value="1"/>
</dbReference>
<dbReference type="RefSeq" id="WP_096574345.1">
    <property type="nucleotide sequence ID" value="NZ_CAWNJS010000001.1"/>
</dbReference>
<accession>A0A1Z4MUW3</accession>
<dbReference type="Gene3D" id="1.20.1250.20">
    <property type="entry name" value="MFS general substrate transporter like domains"/>
    <property type="match status" value="2"/>
</dbReference>
<keyword evidence="4 6" id="KW-1133">Transmembrane helix</keyword>
<evidence type="ECO:0000256" key="3">
    <source>
        <dbReference type="ARBA" id="ARBA00022692"/>
    </source>
</evidence>
<feature type="transmembrane region" description="Helical" evidence="6">
    <location>
        <begin position="118"/>
        <end position="139"/>
    </location>
</feature>
<evidence type="ECO:0000313" key="8">
    <source>
        <dbReference type="EMBL" id="BAY97266.1"/>
    </source>
</evidence>
<evidence type="ECO:0000256" key="5">
    <source>
        <dbReference type="ARBA" id="ARBA00023136"/>
    </source>
</evidence>
<dbReference type="PANTHER" id="PTHR43385">
    <property type="entry name" value="RIBOFLAVIN TRANSPORTER RIBJ"/>
    <property type="match status" value="1"/>
</dbReference>
<feature type="transmembrane region" description="Helical" evidence="6">
    <location>
        <begin position="329"/>
        <end position="349"/>
    </location>
</feature>
<evidence type="ECO:0000256" key="1">
    <source>
        <dbReference type="ARBA" id="ARBA00004651"/>
    </source>
</evidence>
<dbReference type="InterPro" id="IPR052983">
    <property type="entry name" value="MFS_Riboflavin_Transporter"/>
</dbReference>
<reference evidence="8 9" key="1">
    <citation type="submission" date="2017-06" db="EMBL/GenBank/DDBJ databases">
        <title>Genome sequencing of cyanobaciteial culture collection at National Institute for Environmental Studies (NIES).</title>
        <authorList>
            <person name="Hirose Y."/>
            <person name="Shimura Y."/>
            <person name="Fujisawa T."/>
            <person name="Nakamura Y."/>
            <person name="Kawachi M."/>
        </authorList>
    </citation>
    <scope>NUCLEOTIDE SEQUENCE [LARGE SCALE GENOMIC DNA]</scope>
    <source>
        <strain evidence="8 9">NIES-37</strain>
    </source>
</reference>
<dbReference type="Pfam" id="PF07690">
    <property type="entry name" value="MFS_1"/>
    <property type="match status" value="1"/>
</dbReference>
<feature type="transmembrane region" description="Helical" evidence="6">
    <location>
        <begin position="93"/>
        <end position="112"/>
    </location>
</feature>
<dbReference type="GO" id="GO:0022857">
    <property type="term" value="F:transmembrane transporter activity"/>
    <property type="evidence" value="ECO:0007669"/>
    <property type="project" value="InterPro"/>
</dbReference>
<dbReference type="InterPro" id="IPR020846">
    <property type="entry name" value="MFS_dom"/>
</dbReference>
<keyword evidence="3 6" id="KW-0812">Transmembrane</keyword>
<feature type="transmembrane region" description="Helical" evidence="6">
    <location>
        <begin position="151"/>
        <end position="171"/>
    </location>
</feature>
<organism evidence="8 9">
    <name type="scientific">Tolypothrix tenuis PCC 7101</name>
    <dbReference type="NCBI Taxonomy" id="231146"/>
    <lineage>
        <taxon>Bacteria</taxon>
        <taxon>Bacillati</taxon>
        <taxon>Cyanobacteriota</taxon>
        <taxon>Cyanophyceae</taxon>
        <taxon>Nostocales</taxon>
        <taxon>Tolypothrichaceae</taxon>
        <taxon>Tolypothrix</taxon>
    </lineage>
</organism>
<feature type="domain" description="Major facilitator superfamily (MFS) profile" evidence="7">
    <location>
        <begin position="26"/>
        <end position="421"/>
    </location>
</feature>
<dbReference type="CDD" id="cd17353">
    <property type="entry name" value="MFS_OFA_like"/>
    <property type="match status" value="1"/>
</dbReference>
<evidence type="ECO:0000313" key="9">
    <source>
        <dbReference type="Proteomes" id="UP000218785"/>
    </source>
</evidence>
<sequence>MSINQNFDNSTFDEVKLFGLPAQKGRWLLIPLGVLVLLCLGTAYSWSIFRNTIEKSLAVGATESLLPFTILLVVFSILMPITGFYIEKIGPRLVTALGAIVMGIGYATSGLVNNIPLLTITYGIIAGAGVGIVYGVPLAVNAKWFPDKKGLAVGATVIGFGLSPLVTAPLAKNLIAANGDKGWQPTLIIFGIAFTLIILAIAPVMKYPPKGWQPAGWTPPVKLSESASNSSTPLLKSLSFYGLWLCFTIGTFAGLAAIGIASPVGTEIIGLDKNTAASAVSLFAVFNGLGRPLFGWLADKYKPKNAAIISYILIIVASIMMLSTTKGAIATYLVAFSLIYLALGGWLAIGPTSTLILFRSQDYAKNYGVVFTAFGMGALLGTLLVGNIRDIFGNYLPFFNVTIGLSVLGIILAVFLLKRKD</sequence>
<evidence type="ECO:0000256" key="2">
    <source>
        <dbReference type="ARBA" id="ARBA00022448"/>
    </source>
</evidence>
<name>A0A1Z4MUW3_9CYAN</name>
<feature type="transmembrane region" description="Helical" evidence="6">
    <location>
        <begin position="240"/>
        <end position="264"/>
    </location>
</feature>
<dbReference type="AlphaFoldDB" id="A0A1Z4MUW3"/>
<feature type="transmembrane region" description="Helical" evidence="6">
    <location>
        <begin position="183"/>
        <end position="204"/>
    </location>
</feature>
<feature type="transmembrane region" description="Helical" evidence="6">
    <location>
        <begin position="306"/>
        <end position="323"/>
    </location>
</feature>
<dbReference type="GO" id="GO:0005886">
    <property type="term" value="C:plasma membrane"/>
    <property type="evidence" value="ECO:0007669"/>
    <property type="project" value="UniProtKB-SubCell"/>
</dbReference>
<dbReference type="InterPro" id="IPR011701">
    <property type="entry name" value="MFS"/>
</dbReference>
<feature type="transmembrane region" description="Helical" evidence="6">
    <location>
        <begin position="66"/>
        <end position="86"/>
    </location>
</feature>
<keyword evidence="9" id="KW-1185">Reference proteome</keyword>